<organism evidence="5 6">
    <name type="scientific">Comamonas serinivorans</name>
    <dbReference type="NCBI Taxonomy" id="1082851"/>
    <lineage>
        <taxon>Bacteria</taxon>
        <taxon>Pseudomonadati</taxon>
        <taxon>Pseudomonadota</taxon>
        <taxon>Betaproteobacteria</taxon>
        <taxon>Burkholderiales</taxon>
        <taxon>Comamonadaceae</taxon>
        <taxon>Comamonas</taxon>
    </lineage>
</organism>
<reference evidence="5 6" key="1">
    <citation type="submission" date="2017-05" db="EMBL/GenBank/DDBJ databases">
        <authorList>
            <person name="Song R."/>
            <person name="Chenine A.L."/>
            <person name="Ruprecht R.M."/>
        </authorList>
    </citation>
    <scope>NUCLEOTIDE SEQUENCE [LARGE SCALE GENOMIC DNA]</scope>
    <source>
        <strain evidence="5 6">DSM 26136</strain>
    </source>
</reference>
<dbReference type="Pfam" id="PF01638">
    <property type="entry name" value="HxlR"/>
    <property type="match status" value="1"/>
</dbReference>
<evidence type="ECO:0000313" key="6">
    <source>
        <dbReference type="Proteomes" id="UP000196138"/>
    </source>
</evidence>
<proteinExistence type="predicted"/>
<evidence type="ECO:0000256" key="1">
    <source>
        <dbReference type="ARBA" id="ARBA00023015"/>
    </source>
</evidence>
<dbReference type="EMBL" id="CP021455">
    <property type="protein sequence ID" value="ARU04017.1"/>
    <property type="molecule type" value="Genomic_DNA"/>
</dbReference>
<protein>
    <submittedName>
        <fullName evidence="5">Transcriptional regulator</fullName>
    </submittedName>
</protein>
<dbReference type="AlphaFoldDB" id="A0A1Y0EKA2"/>
<evidence type="ECO:0000256" key="2">
    <source>
        <dbReference type="ARBA" id="ARBA00023125"/>
    </source>
</evidence>
<dbReference type="Proteomes" id="UP000196138">
    <property type="component" value="Chromosome"/>
</dbReference>
<dbReference type="GO" id="GO:0003677">
    <property type="term" value="F:DNA binding"/>
    <property type="evidence" value="ECO:0007669"/>
    <property type="project" value="UniProtKB-KW"/>
</dbReference>
<dbReference type="InterPro" id="IPR002577">
    <property type="entry name" value="HTH_HxlR"/>
</dbReference>
<name>A0A1Y0EKA2_9BURK</name>
<dbReference type="Gene3D" id="1.10.10.10">
    <property type="entry name" value="Winged helix-like DNA-binding domain superfamily/Winged helix DNA-binding domain"/>
    <property type="match status" value="1"/>
</dbReference>
<dbReference type="InterPro" id="IPR036390">
    <property type="entry name" value="WH_DNA-bd_sf"/>
</dbReference>
<keyword evidence="3" id="KW-0804">Transcription</keyword>
<evidence type="ECO:0000259" key="4">
    <source>
        <dbReference type="Pfam" id="PF01638"/>
    </source>
</evidence>
<evidence type="ECO:0000256" key="3">
    <source>
        <dbReference type="ARBA" id="ARBA00023163"/>
    </source>
</evidence>
<dbReference type="InterPro" id="IPR036388">
    <property type="entry name" value="WH-like_DNA-bd_sf"/>
</dbReference>
<dbReference type="OrthoDB" id="8904728at2"/>
<gene>
    <name evidence="5" type="ORF">CCO03_04410</name>
</gene>
<dbReference type="RefSeq" id="WP_087277737.1">
    <property type="nucleotide sequence ID" value="NZ_CP021455.1"/>
</dbReference>
<dbReference type="KEGG" id="cser:CCO03_04410"/>
<accession>A0A1Y0EKA2</accession>
<evidence type="ECO:0000313" key="5">
    <source>
        <dbReference type="EMBL" id="ARU04017.1"/>
    </source>
</evidence>
<dbReference type="PANTHER" id="PTHR33204:SF37">
    <property type="entry name" value="HTH-TYPE TRANSCRIPTIONAL REGULATOR YODB"/>
    <property type="match status" value="1"/>
</dbReference>
<keyword evidence="2" id="KW-0238">DNA-binding</keyword>
<keyword evidence="1" id="KW-0805">Transcription regulation</keyword>
<feature type="domain" description="HTH hxlR-type" evidence="4">
    <location>
        <begin position="16"/>
        <end position="97"/>
    </location>
</feature>
<sequence length="108" mass="11834">MSTKESAATNELLGLLEARYAMRVLWALRDGHPQTFRLLQDSVGNITPNTLNTRLKELRAANLVGHGGEGYCLTPSGMDLLKRLADLQAFATKWASAQGKKKSPPPQE</sequence>
<dbReference type="SUPFAM" id="SSF46785">
    <property type="entry name" value="Winged helix' DNA-binding domain"/>
    <property type="match status" value="1"/>
</dbReference>
<dbReference type="PANTHER" id="PTHR33204">
    <property type="entry name" value="TRANSCRIPTIONAL REGULATOR, MARR FAMILY"/>
    <property type="match status" value="1"/>
</dbReference>
<keyword evidence="6" id="KW-1185">Reference proteome</keyword>